<sequence>MEELIKIARANYRSVDTIDIDVLSKMKQENASLITMLKVLGSLGFSLKDAQIIASRSVYYGDSYANAASFTESLFELLNRIDNKS</sequence>
<keyword evidence="2" id="KW-1185">Reference proteome</keyword>
<gene>
    <name evidence="1" type="ORF">B0I18_10297</name>
</gene>
<comment type="caution">
    <text evidence="1">The sequence shown here is derived from an EMBL/GenBank/DDBJ whole genome shotgun (WGS) entry which is preliminary data.</text>
</comment>
<accession>A0A2P8D7E2</accession>
<evidence type="ECO:0000313" key="1">
    <source>
        <dbReference type="EMBL" id="PSK93128.1"/>
    </source>
</evidence>
<dbReference type="RefSeq" id="WP_146146694.1">
    <property type="nucleotide sequence ID" value="NZ_PYGD01000002.1"/>
</dbReference>
<dbReference type="Proteomes" id="UP000240572">
    <property type="component" value="Unassembled WGS sequence"/>
</dbReference>
<organism evidence="1 2">
    <name type="scientific">Taibaiella chishuiensis</name>
    <dbReference type="NCBI Taxonomy" id="1434707"/>
    <lineage>
        <taxon>Bacteria</taxon>
        <taxon>Pseudomonadati</taxon>
        <taxon>Bacteroidota</taxon>
        <taxon>Chitinophagia</taxon>
        <taxon>Chitinophagales</taxon>
        <taxon>Chitinophagaceae</taxon>
        <taxon>Taibaiella</taxon>
    </lineage>
</organism>
<evidence type="ECO:0000313" key="2">
    <source>
        <dbReference type="Proteomes" id="UP000240572"/>
    </source>
</evidence>
<dbReference type="EMBL" id="PYGD01000002">
    <property type="protein sequence ID" value="PSK93128.1"/>
    <property type="molecule type" value="Genomic_DNA"/>
</dbReference>
<reference evidence="1 2" key="1">
    <citation type="submission" date="2018-03" db="EMBL/GenBank/DDBJ databases">
        <title>Genomic Encyclopedia of Type Strains, Phase III (KMG-III): the genomes of soil and plant-associated and newly described type strains.</title>
        <authorList>
            <person name="Whitman W."/>
        </authorList>
    </citation>
    <scope>NUCLEOTIDE SEQUENCE [LARGE SCALE GENOMIC DNA]</scope>
    <source>
        <strain evidence="1 2">CGMCC 1.12700</strain>
    </source>
</reference>
<dbReference type="AlphaFoldDB" id="A0A2P8D7E2"/>
<name>A0A2P8D7E2_9BACT</name>
<proteinExistence type="predicted"/>
<protein>
    <submittedName>
        <fullName evidence="1">Uncharacterized protein</fullName>
    </submittedName>
</protein>